<reference evidence="3 4" key="1">
    <citation type="journal article" date="2023" name="G3 (Bethesda)">
        <title>A chromosome-level genome assembly of Zasmidium syzygii isolated from banana leaves.</title>
        <authorList>
            <person name="van Westerhoven A.C."/>
            <person name="Mehrabi R."/>
            <person name="Talebi R."/>
            <person name="Steentjes M.B.F."/>
            <person name="Corcolon B."/>
            <person name="Chong P.A."/>
            <person name="Kema G.H.J."/>
            <person name="Seidl M.F."/>
        </authorList>
    </citation>
    <scope>NUCLEOTIDE SEQUENCE [LARGE SCALE GENOMIC DNA]</scope>
    <source>
        <strain evidence="3 4">P124</strain>
    </source>
</reference>
<sequence>MDLYLIRHGETVDNVAGLYAGVRDSALTIHGVEQARRLGEHFASNGVKFTHIFASPLSRALKTAQAIESAQDDAAAVEITQVPELIEQDFGYYEGKPFHARSDPKKTGREAHHERHKDEDGFVDVESKEAMNKRADTFLDEHLVPLFGQAPTAEKRVVAVVSHGMLLSHLWRRILKRLPSKSVTVDPEVTAARGSIVLEHLGGWGNTGYLELSLSQQVAAEVATASEPAEVAAGSSSEDPNAASGTTEQAASSSTDQTGTDSSTASPQVLVGWSLLIRGIDKKDHLVGLKRQRGGIGRTAHNEKQQKIHNFFKRPRQS</sequence>
<keyword evidence="1" id="KW-0378">Hydrolase</keyword>
<dbReference type="CDD" id="cd07067">
    <property type="entry name" value="HP_PGM_like"/>
    <property type="match status" value="1"/>
</dbReference>
<dbReference type="Gene3D" id="3.40.50.1240">
    <property type="entry name" value="Phosphoglycerate mutase-like"/>
    <property type="match status" value="1"/>
</dbReference>
<gene>
    <name evidence="3" type="ORF">PRZ48_000779</name>
</gene>
<dbReference type="InterPro" id="IPR029033">
    <property type="entry name" value="His_PPase_superfam"/>
</dbReference>
<dbReference type="InterPro" id="IPR013078">
    <property type="entry name" value="His_Pase_superF_clade-1"/>
</dbReference>
<feature type="region of interest" description="Disordered" evidence="2">
    <location>
        <begin position="225"/>
        <end position="265"/>
    </location>
</feature>
<evidence type="ECO:0008006" key="5">
    <source>
        <dbReference type="Google" id="ProtNLM"/>
    </source>
</evidence>
<dbReference type="PANTHER" id="PTHR46517">
    <property type="entry name" value="FRUCTOSE-2,6-BISPHOSPHATASE TIGAR"/>
    <property type="match status" value="1"/>
</dbReference>
<dbReference type="EMBL" id="JAXOVC010000001">
    <property type="protein sequence ID" value="KAK4507045.1"/>
    <property type="molecule type" value="Genomic_DNA"/>
</dbReference>
<dbReference type="SUPFAM" id="SSF53254">
    <property type="entry name" value="Phosphoglycerate mutase-like"/>
    <property type="match status" value="1"/>
</dbReference>
<dbReference type="PROSITE" id="PS00175">
    <property type="entry name" value="PG_MUTASE"/>
    <property type="match status" value="1"/>
</dbReference>
<evidence type="ECO:0000256" key="1">
    <source>
        <dbReference type="ARBA" id="ARBA00022801"/>
    </source>
</evidence>
<proteinExistence type="predicted"/>
<dbReference type="SMART" id="SM00855">
    <property type="entry name" value="PGAM"/>
    <property type="match status" value="1"/>
</dbReference>
<keyword evidence="4" id="KW-1185">Reference proteome</keyword>
<evidence type="ECO:0000313" key="4">
    <source>
        <dbReference type="Proteomes" id="UP001305779"/>
    </source>
</evidence>
<dbReference type="PANTHER" id="PTHR46517:SF1">
    <property type="entry name" value="FRUCTOSE-2,6-BISPHOSPHATASE TIGAR"/>
    <property type="match status" value="1"/>
</dbReference>
<feature type="region of interest" description="Disordered" evidence="2">
    <location>
        <begin position="99"/>
        <end position="118"/>
    </location>
</feature>
<dbReference type="Proteomes" id="UP001305779">
    <property type="component" value="Unassembled WGS sequence"/>
</dbReference>
<feature type="compositionally biased region" description="Low complexity" evidence="2">
    <location>
        <begin position="249"/>
        <end position="265"/>
    </location>
</feature>
<dbReference type="InterPro" id="IPR001345">
    <property type="entry name" value="PG/BPGM_mutase_AS"/>
</dbReference>
<dbReference type="Pfam" id="PF00300">
    <property type="entry name" value="His_Phos_1"/>
    <property type="match status" value="1"/>
</dbReference>
<dbReference type="InterPro" id="IPR051695">
    <property type="entry name" value="Phosphoglycerate_Mutase"/>
</dbReference>
<accession>A0ABR0F151</accession>
<feature type="compositionally biased region" description="Polar residues" evidence="2">
    <location>
        <begin position="234"/>
        <end position="248"/>
    </location>
</feature>
<organism evidence="3 4">
    <name type="scientific">Zasmidium cellare</name>
    <name type="common">Wine cellar mold</name>
    <name type="synonym">Racodium cellare</name>
    <dbReference type="NCBI Taxonomy" id="395010"/>
    <lineage>
        <taxon>Eukaryota</taxon>
        <taxon>Fungi</taxon>
        <taxon>Dikarya</taxon>
        <taxon>Ascomycota</taxon>
        <taxon>Pezizomycotina</taxon>
        <taxon>Dothideomycetes</taxon>
        <taxon>Dothideomycetidae</taxon>
        <taxon>Mycosphaerellales</taxon>
        <taxon>Mycosphaerellaceae</taxon>
        <taxon>Zasmidium</taxon>
    </lineage>
</organism>
<evidence type="ECO:0000313" key="3">
    <source>
        <dbReference type="EMBL" id="KAK4507045.1"/>
    </source>
</evidence>
<name>A0ABR0F151_ZASCE</name>
<protein>
    <recommendedName>
        <fullName evidence="5">Phosphoglycerate mutase-like protein</fullName>
    </recommendedName>
</protein>
<evidence type="ECO:0000256" key="2">
    <source>
        <dbReference type="SAM" id="MobiDB-lite"/>
    </source>
</evidence>
<comment type="caution">
    <text evidence="3">The sequence shown here is derived from an EMBL/GenBank/DDBJ whole genome shotgun (WGS) entry which is preliminary data.</text>
</comment>